<evidence type="ECO:0000256" key="3">
    <source>
        <dbReference type="ARBA" id="ARBA00022771"/>
    </source>
</evidence>
<evidence type="ECO:0000259" key="9">
    <source>
        <dbReference type="SMART" id="SM00249"/>
    </source>
</evidence>
<accession>A0ABQ8EQU6</accession>
<dbReference type="InterPro" id="IPR047578">
    <property type="entry name" value="OBE1-like_PHD"/>
</dbReference>
<dbReference type="InterPro" id="IPR032881">
    <property type="entry name" value="Oberon-like_PHD"/>
</dbReference>
<feature type="domain" description="Zinc finger PHD-type" evidence="9">
    <location>
        <begin position="213"/>
        <end position="273"/>
    </location>
</feature>
<reference evidence="10 11" key="1">
    <citation type="submission" date="2021-05" db="EMBL/GenBank/DDBJ databases">
        <title>Genome Assembly of Synthetic Allotetraploid Brassica napus Reveals Homoeologous Exchanges between Subgenomes.</title>
        <authorList>
            <person name="Davis J.T."/>
        </authorList>
    </citation>
    <scope>NUCLEOTIDE SEQUENCE [LARGE SCALE GENOMIC DNA]</scope>
    <source>
        <strain evidence="11">cv. Da-Ae</strain>
        <tissue evidence="10">Seedling</tissue>
    </source>
</reference>
<keyword evidence="6" id="KW-0539">Nucleus</keyword>
<keyword evidence="11" id="KW-1185">Reference proteome</keyword>
<evidence type="ECO:0000313" key="11">
    <source>
        <dbReference type="Proteomes" id="UP000824890"/>
    </source>
</evidence>
<keyword evidence="4" id="KW-0862">Zinc</keyword>
<sequence>LLIDGNIIWIQPSSPNATTTPTAPNRSLPRIFRSTSLVTVQLRHPESASSQETWPTSKSIMAKKTESGGKSGPDKVSLQDIARERVELVSERMLRLPEGYLEELKNGLKAILDGNGSQPVEEFMFLQKFVQTRSDLTSKTLVRAHRVQLEILVVIKTGIQAFLHPNINLSQTNLIEIFLHKRCRNIACQNELPADDCRCEMCANRKGFCNLCMCVICSKFDFAVNTCRWIGCDVCSHWTHTDCAIRDGEISMGVSAKSVSGMGEMLFKCRACNHTSELLGWVKDVFHHCVPNWDREALMKELDFVRRIFRGSEDTRGRKLFWNPEVWSMLIHHSSAVAPVPVGQKRRKLWGNDGRGYALTGLKVFLSLLSRISLSVDVLQSTALHANFCKIELDSPKSLENGDSGGMIAPQDACNRIAEVVKETLRKMEIVGEEKTRMYKKARLGLEECEREMEEKAKEVAELKMERQKKKQQIEEVERIVRLKQAEAEMFQLKANEAKMEAERLERIVKAKKEKTEEEYASNYLKQRLSEAEAEKEYLFQKLKEQESGGNGGGEASQSVMYSKIREMLSGYNAPSPRVDPRSNQRNHFGSNP</sequence>
<comment type="caution">
    <text evidence="10">The sequence shown here is derived from an EMBL/GenBank/DDBJ whole genome shotgun (WGS) entry which is preliminary data.</text>
</comment>
<dbReference type="PANTHER" id="PTHR21736:SF39">
    <property type="entry name" value="PROTEIN OBERON 1"/>
    <property type="match status" value="1"/>
</dbReference>
<proteinExistence type="predicted"/>
<keyword evidence="2" id="KW-0479">Metal-binding</keyword>
<evidence type="ECO:0000256" key="6">
    <source>
        <dbReference type="ARBA" id="ARBA00023242"/>
    </source>
</evidence>
<feature type="region of interest" description="Disordered" evidence="8">
    <location>
        <begin position="543"/>
        <end position="562"/>
    </location>
</feature>
<dbReference type="PANTHER" id="PTHR21736">
    <property type="entry name" value="VERNALIZATION-INSENSITIVE PROTEIN 3"/>
    <property type="match status" value="1"/>
</dbReference>
<feature type="non-terminal residue" evidence="10">
    <location>
        <position position="1"/>
    </location>
</feature>
<feature type="coiled-coil region" evidence="7">
    <location>
        <begin position="439"/>
        <end position="519"/>
    </location>
</feature>
<protein>
    <recommendedName>
        <fullName evidence="9">Zinc finger PHD-type domain-containing protein</fullName>
    </recommendedName>
</protein>
<evidence type="ECO:0000313" key="10">
    <source>
        <dbReference type="EMBL" id="KAH0944052.1"/>
    </source>
</evidence>
<dbReference type="EMBL" id="JAGKQM010000001">
    <property type="protein sequence ID" value="KAH0944052.1"/>
    <property type="molecule type" value="Genomic_DNA"/>
</dbReference>
<dbReference type="InterPro" id="IPR001965">
    <property type="entry name" value="Znf_PHD"/>
</dbReference>
<evidence type="ECO:0000256" key="4">
    <source>
        <dbReference type="ARBA" id="ARBA00022833"/>
    </source>
</evidence>
<dbReference type="CDD" id="cd15612">
    <property type="entry name" value="PHD_OBE1_like"/>
    <property type="match status" value="1"/>
</dbReference>
<keyword evidence="3" id="KW-0863">Zinc-finger</keyword>
<dbReference type="PIRSF" id="PIRSF025218">
    <property type="entry name" value="DUF1423_pln"/>
    <property type="match status" value="1"/>
</dbReference>
<comment type="subcellular location">
    <subcellularLocation>
        <location evidence="1">Nucleus</location>
    </subcellularLocation>
</comment>
<evidence type="ECO:0000256" key="5">
    <source>
        <dbReference type="ARBA" id="ARBA00023054"/>
    </source>
</evidence>
<feature type="region of interest" description="Disordered" evidence="8">
    <location>
        <begin position="568"/>
        <end position="593"/>
    </location>
</feature>
<evidence type="ECO:0000256" key="8">
    <source>
        <dbReference type="SAM" id="MobiDB-lite"/>
    </source>
</evidence>
<evidence type="ECO:0000256" key="7">
    <source>
        <dbReference type="SAM" id="Coils"/>
    </source>
</evidence>
<dbReference type="Pfam" id="PF07227">
    <property type="entry name" value="PHD_Oberon"/>
    <property type="match status" value="1"/>
</dbReference>
<name>A0ABQ8EQU6_BRANA</name>
<dbReference type="InterPro" id="IPR032535">
    <property type="entry name" value="Oberon_CC"/>
</dbReference>
<feature type="compositionally biased region" description="Polar residues" evidence="8">
    <location>
        <begin position="582"/>
        <end position="593"/>
    </location>
</feature>
<dbReference type="PRINTS" id="PR01544">
    <property type="entry name" value="ARATH130DUF"/>
</dbReference>
<dbReference type="Pfam" id="PF16312">
    <property type="entry name" value="Oberon_cc"/>
    <property type="match status" value="1"/>
</dbReference>
<dbReference type="Proteomes" id="UP000824890">
    <property type="component" value="Unassembled WGS sequence"/>
</dbReference>
<evidence type="ECO:0000256" key="2">
    <source>
        <dbReference type="ARBA" id="ARBA00022723"/>
    </source>
</evidence>
<keyword evidence="5 7" id="KW-0175">Coiled coil</keyword>
<dbReference type="InterPro" id="IPR004082">
    <property type="entry name" value="OBERON"/>
</dbReference>
<gene>
    <name evidence="10" type="ORF">HID58_003689</name>
</gene>
<dbReference type="SMART" id="SM00249">
    <property type="entry name" value="PHD"/>
    <property type="match status" value="1"/>
</dbReference>
<evidence type="ECO:0000256" key="1">
    <source>
        <dbReference type="ARBA" id="ARBA00004123"/>
    </source>
</evidence>
<organism evidence="10 11">
    <name type="scientific">Brassica napus</name>
    <name type="common">Rape</name>
    <dbReference type="NCBI Taxonomy" id="3708"/>
    <lineage>
        <taxon>Eukaryota</taxon>
        <taxon>Viridiplantae</taxon>
        <taxon>Streptophyta</taxon>
        <taxon>Embryophyta</taxon>
        <taxon>Tracheophyta</taxon>
        <taxon>Spermatophyta</taxon>
        <taxon>Magnoliopsida</taxon>
        <taxon>eudicotyledons</taxon>
        <taxon>Gunneridae</taxon>
        <taxon>Pentapetalae</taxon>
        <taxon>rosids</taxon>
        <taxon>malvids</taxon>
        <taxon>Brassicales</taxon>
        <taxon>Brassicaceae</taxon>
        <taxon>Brassiceae</taxon>
        <taxon>Brassica</taxon>
    </lineage>
</organism>